<evidence type="ECO:0000313" key="2">
    <source>
        <dbReference type="Proteomes" id="UP001223586"/>
    </source>
</evidence>
<name>A0ABT9WQE0_9BACI</name>
<comment type="caution">
    <text evidence="1">The sequence shown here is derived from an EMBL/GenBank/DDBJ whole genome shotgun (WGS) entry which is preliminary data.</text>
</comment>
<dbReference type="EMBL" id="JAUSTT010000006">
    <property type="protein sequence ID" value="MDQ0175496.1"/>
    <property type="molecule type" value="Genomic_DNA"/>
</dbReference>
<proteinExistence type="predicted"/>
<dbReference type="RefSeq" id="WP_307227855.1">
    <property type="nucleotide sequence ID" value="NZ_JAUSTT010000006.1"/>
</dbReference>
<protein>
    <recommendedName>
        <fullName evidence="3">Lipoprotein</fullName>
    </recommendedName>
</protein>
<gene>
    <name evidence="1" type="ORF">J2S08_001330</name>
</gene>
<dbReference type="SUPFAM" id="SSF69318">
    <property type="entry name" value="Integrin alpha N-terminal domain"/>
    <property type="match status" value="1"/>
</dbReference>
<dbReference type="PROSITE" id="PS51257">
    <property type="entry name" value="PROKAR_LIPOPROTEIN"/>
    <property type="match status" value="1"/>
</dbReference>
<organism evidence="1 2">
    <name type="scientific">Bacillus chungangensis</name>
    <dbReference type="NCBI Taxonomy" id="587633"/>
    <lineage>
        <taxon>Bacteria</taxon>
        <taxon>Bacillati</taxon>
        <taxon>Bacillota</taxon>
        <taxon>Bacilli</taxon>
        <taxon>Bacillales</taxon>
        <taxon>Bacillaceae</taxon>
        <taxon>Bacillus</taxon>
    </lineage>
</organism>
<dbReference type="Proteomes" id="UP001223586">
    <property type="component" value="Unassembled WGS sequence"/>
</dbReference>
<evidence type="ECO:0008006" key="3">
    <source>
        <dbReference type="Google" id="ProtNLM"/>
    </source>
</evidence>
<dbReference type="InterPro" id="IPR028994">
    <property type="entry name" value="Integrin_alpha_N"/>
</dbReference>
<reference evidence="1 2" key="1">
    <citation type="submission" date="2023-07" db="EMBL/GenBank/DDBJ databases">
        <title>Genomic Encyclopedia of Type Strains, Phase IV (KMG-IV): sequencing the most valuable type-strain genomes for metagenomic binning, comparative biology and taxonomic classification.</title>
        <authorList>
            <person name="Goeker M."/>
        </authorList>
    </citation>
    <scope>NUCLEOTIDE SEQUENCE [LARGE SCALE GENOMIC DNA]</scope>
    <source>
        <strain evidence="1 2">DSM 23837</strain>
    </source>
</reference>
<accession>A0ABT9WQE0</accession>
<sequence>MRKKVYVFIYQLFLILLLSGCSLFEGHSSLLTPPSLNDQQAELKTVISKYLPDQAEMLTPLDMKEAQSIFLEDLDGDGQEEMIVFYKMTNRAESMKGIVLKKKDKVWKKIAEFDGTGFFLSEVQFVDLNNNGRKEIVAGFRFSEELDDKGLLVYDIFSDDSPKLLLDKPYTYVVIDDFQQQKNNELVLIKFDRNSLNKMVLYRYAHEQMTEIATLELDPYVDGYLQAISGLITKNQKGIFLDGYIGAHSGFTNVITINNDTLTNVFDSESEVTFKPYATKSEDINGDGILEISLPTKPISKKERSYAETPYYETYYQLTDQFDLQAIARRFFNYEFLYEIQIPATWPDQINIERSEDNRYIKFIDVLTNEVLFDIYATEKEKEPIGSEWHVLTETSSYLYISKTANKDTKQLFQLYHPYDQ</sequence>
<evidence type="ECO:0000313" key="1">
    <source>
        <dbReference type="EMBL" id="MDQ0175496.1"/>
    </source>
</evidence>
<keyword evidence="2" id="KW-1185">Reference proteome</keyword>